<evidence type="ECO:0000313" key="1">
    <source>
        <dbReference type="EMBL" id="MDC0750055.1"/>
    </source>
</evidence>
<evidence type="ECO:0000313" key="2">
    <source>
        <dbReference type="Proteomes" id="UP001221411"/>
    </source>
</evidence>
<comment type="caution">
    <text evidence="1">The sequence shown here is derived from an EMBL/GenBank/DDBJ whole genome shotgun (WGS) entry which is preliminary data.</text>
</comment>
<dbReference type="RefSeq" id="WP_271931261.1">
    <property type="nucleotide sequence ID" value="NZ_JAQNDO010000002.1"/>
</dbReference>
<organism evidence="1 2">
    <name type="scientific">Polyangium mundeleinium</name>
    <dbReference type="NCBI Taxonomy" id="2995306"/>
    <lineage>
        <taxon>Bacteria</taxon>
        <taxon>Pseudomonadati</taxon>
        <taxon>Myxococcota</taxon>
        <taxon>Polyangia</taxon>
        <taxon>Polyangiales</taxon>
        <taxon>Polyangiaceae</taxon>
        <taxon>Polyangium</taxon>
    </lineage>
</organism>
<gene>
    <name evidence="1" type="ORF">POL67_52505</name>
</gene>
<proteinExistence type="predicted"/>
<dbReference type="EMBL" id="JAQNDO010000002">
    <property type="protein sequence ID" value="MDC0750055.1"/>
    <property type="molecule type" value="Genomic_DNA"/>
</dbReference>
<protein>
    <submittedName>
        <fullName evidence="1">Uncharacterized protein</fullName>
    </submittedName>
</protein>
<sequence length="63" mass="7183">METLDIHTTEGAEAWGDIAGRRRTFMGRADAELEHVVMDGARRFAAARRAHSAEFHLMRRSRT</sequence>
<accession>A0ABT5FAB5</accession>
<keyword evidence="2" id="KW-1185">Reference proteome</keyword>
<reference evidence="1 2" key="1">
    <citation type="submission" date="2022-11" db="EMBL/GenBank/DDBJ databases">
        <title>Minimal conservation of predation-associated metabolite biosynthetic gene clusters underscores biosynthetic potential of Myxococcota including descriptions for ten novel species: Archangium lansinium sp. nov., Myxococcus landrumus sp. nov., Nannocystis bai.</title>
        <authorList>
            <person name="Ahearne A."/>
            <person name="Stevens C."/>
            <person name="Dowd S."/>
        </authorList>
    </citation>
    <scope>NUCLEOTIDE SEQUENCE [LARGE SCALE GENOMIC DNA]</scope>
    <source>
        <strain evidence="1 2">RJM3</strain>
    </source>
</reference>
<dbReference type="Proteomes" id="UP001221411">
    <property type="component" value="Unassembled WGS sequence"/>
</dbReference>
<name>A0ABT5FAB5_9BACT</name>